<evidence type="ECO:0000256" key="1">
    <source>
        <dbReference type="SAM" id="MobiDB-lite"/>
    </source>
</evidence>
<name>A0AAV8S5C4_9ROSI</name>
<gene>
    <name evidence="2" type="ORF">K2173_004116</name>
</gene>
<feature type="region of interest" description="Disordered" evidence="1">
    <location>
        <begin position="321"/>
        <end position="383"/>
    </location>
</feature>
<feature type="region of interest" description="Disordered" evidence="1">
    <location>
        <begin position="29"/>
        <end position="56"/>
    </location>
</feature>
<dbReference type="Proteomes" id="UP001159364">
    <property type="component" value="Unassembled WGS sequence"/>
</dbReference>
<protein>
    <submittedName>
        <fullName evidence="2">Uncharacterized protein</fullName>
    </submittedName>
</protein>
<dbReference type="PANTHER" id="PTHR15725">
    <property type="entry name" value="ZN-FINGER, C-X8-C-X5-C-X3-H TYPE-CONTAINING"/>
    <property type="match status" value="1"/>
</dbReference>
<dbReference type="AlphaFoldDB" id="A0AAV8S5C4"/>
<evidence type="ECO:0000313" key="2">
    <source>
        <dbReference type="EMBL" id="KAJ8747387.1"/>
    </source>
</evidence>
<accession>A0AAV8S5C4</accession>
<dbReference type="PANTHER" id="PTHR15725:SF14">
    <property type="entry name" value="ZINC FINGER CCCH DOMAIN-CONTAINING PROTEIN 11A"/>
    <property type="match status" value="1"/>
</dbReference>
<feature type="compositionally biased region" description="Acidic residues" evidence="1">
    <location>
        <begin position="371"/>
        <end position="383"/>
    </location>
</feature>
<feature type="region of interest" description="Disordered" evidence="1">
    <location>
        <begin position="79"/>
        <end position="147"/>
    </location>
</feature>
<feature type="compositionally biased region" description="Low complexity" evidence="1">
    <location>
        <begin position="133"/>
        <end position="142"/>
    </location>
</feature>
<feature type="region of interest" description="Disordered" evidence="1">
    <location>
        <begin position="243"/>
        <end position="306"/>
    </location>
</feature>
<reference evidence="2 3" key="1">
    <citation type="submission" date="2021-09" db="EMBL/GenBank/DDBJ databases">
        <title>Genomic insights and catalytic innovation underlie evolution of tropane alkaloids biosynthesis.</title>
        <authorList>
            <person name="Wang Y.-J."/>
            <person name="Tian T."/>
            <person name="Huang J.-P."/>
            <person name="Huang S.-X."/>
        </authorList>
    </citation>
    <scope>NUCLEOTIDE SEQUENCE [LARGE SCALE GENOMIC DNA]</scope>
    <source>
        <strain evidence="2">KIB-2018</strain>
        <tissue evidence="2">Leaf</tissue>
    </source>
</reference>
<proteinExistence type="predicted"/>
<keyword evidence="3" id="KW-1185">Reference proteome</keyword>
<feature type="compositionally biased region" description="Polar residues" evidence="1">
    <location>
        <begin position="36"/>
        <end position="48"/>
    </location>
</feature>
<feature type="region of interest" description="Disordered" evidence="1">
    <location>
        <begin position="198"/>
        <end position="225"/>
    </location>
</feature>
<feature type="compositionally biased region" description="Basic and acidic residues" evidence="1">
    <location>
        <begin position="285"/>
        <end position="298"/>
    </location>
</feature>
<organism evidence="2 3">
    <name type="scientific">Erythroxylum novogranatense</name>
    <dbReference type="NCBI Taxonomy" id="1862640"/>
    <lineage>
        <taxon>Eukaryota</taxon>
        <taxon>Viridiplantae</taxon>
        <taxon>Streptophyta</taxon>
        <taxon>Embryophyta</taxon>
        <taxon>Tracheophyta</taxon>
        <taxon>Spermatophyta</taxon>
        <taxon>Magnoliopsida</taxon>
        <taxon>eudicotyledons</taxon>
        <taxon>Gunneridae</taxon>
        <taxon>Pentapetalae</taxon>
        <taxon>rosids</taxon>
        <taxon>fabids</taxon>
        <taxon>Malpighiales</taxon>
        <taxon>Erythroxylaceae</taxon>
        <taxon>Erythroxylum</taxon>
    </lineage>
</organism>
<dbReference type="EMBL" id="JAIWQS010000179">
    <property type="protein sequence ID" value="KAJ8747387.1"/>
    <property type="molecule type" value="Genomic_DNA"/>
</dbReference>
<sequence>MADYGSMTNIDLETYRDPRVYDSFEHIQGQRAWEQQRASSERGNTSGKESLWKNSPEHIDESDLRYRLSKHRRVNNGLRSIVSQDSVPNDHIEERGISSTGSRLQGRIKLPGRSLNSGSDERDKGRNWGRLSSGGSQISSHQGRLRDRLKSRVEEDYNNEGIKFRHLWIGREIMDQKSTDFAGPKSLAELKVTKHAEGSAQQSLGKRKHVEDSLPSASDLSFEGPMPLSEILKRKREAEVAASDCGASSASNHSNKQNEREEDFNCSSDNAAAAEPESSLPYGAMDDRNHVIKNKGDSKSAAAVASGPAAEQLVMFRCQSSHSPNLNKLGSEDGMTLDNVTEDHDYNGEDQRDGDYDYEEGDEGDYKGENADVEEEYVDDEEGDDFAKKIGAMSRQWYGEPSLP</sequence>
<feature type="compositionally biased region" description="Polar residues" evidence="1">
    <location>
        <begin position="246"/>
        <end position="255"/>
    </location>
</feature>
<comment type="caution">
    <text evidence="2">The sequence shown here is derived from an EMBL/GenBank/DDBJ whole genome shotgun (WGS) entry which is preliminary data.</text>
</comment>
<feature type="compositionally biased region" description="Basic and acidic residues" evidence="1">
    <location>
        <begin position="341"/>
        <end position="355"/>
    </location>
</feature>
<dbReference type="GO" id="GO:0003729">
    <property type="term" value="F:mRNA binding"/>
    <property type="evidence" value="ECO:0007669"/>
    <property type="project" value="TreeGrafter"/>
</dbReference>
<evidence type="ECO:0000313" key="3">
    <source>
        <dbReference type="Proteomes" id="UP001159364"/>
    </source>
</evidence>